<accession>A0A062V4M2</accession>
<dbReference type="EMBL" id="JMIY01000005">
    <property type="protein sequence ID" value="KCZ71548.1"/>
    <property type="molecule type" value="Genomic_DNA"/>
</dbReference>
<dbReference type="InterPro" id="IPR020075">
    <property type="entry name" value="Uncharacterised_AF2234"/>
</dbReference>
<evidence type="ECO:0000313" key="2">
    <source>
        <dbReference type="Proteomes" id="UP000027153"/>
    </source>
</evidence>
<evidence type="ECO:0008006" key="3">
    <source>
        <dbReference type="Google" id="ProtNLM"/>
    </source>
</evidence>
<comment type="caution">
    <text evidence="1">The sequence shown here is derived from an EMBL/GenBank/DDBJ whole genome shotgun (WGS) entry which is preliminary data.</text>
</comment>
<reference evidence="1 2" key="1">
    <citation type="journal article" date="2013" name="Nature">
        <title>Anaerobic oxidation of methane coupled to nitrate reduction in a novel archaeal lineage.</title>
        <authorList>
            <person name="Haroon M.F."/>
            <person name="Hu S."/>
            <person name="Shi Y."/>
            <person name="Imelfort M."/>
            <person name="Keller J."/>
            <person name="Hugenholtz P."/>
            <person name="Yuan Z."/>
            <person name="Tyson G.W."/>
        </authorList>
    </citation>
    <scope>NUCLEOTIDE SEQUENCE [LARGE SCALE GENOMIC DNA]</scope>
    <source>
        <strain evidence="1 2">ANME-2d</strain>
    </source>
</reference>
<sequence length="92" mass="10205">MTFKQNMEAMSKMSPEEREAKVGELTKMCICADCPTYVGTGEKKLLFCATGKSKIIKEEKGCICPGCPVYENMGLRWDYYCTKGSGKEQAGI</sequence>
<protein>
    <recommendedName>
        <fullName evidence="3">DUF2769 domain-containing protein</fullName>
    </recommendedName>
</protein>
<name>A0A062V4M2_9EURY</name>
<evidence type="ECO:0000313" key="1">
    <source>
        <dbReference type="EMBL" id="KCZ71548.1"/>
    </source>
</evidence>
<dbReference type="AlphaFoldDB" id="A0A062V4M2"/>
<gene>
    <name evidence="1" type="ORF">ANME2D_02281</name>
</gene>
<organism evidence="1 2">
    <name type="scientific">Candidatus Methanoperedens nitratireducens</name>
    <dbReference type="NCBI Taxonomy" id="1392998"/>
    <lineage>
        <taxon>Archaea</taxon>
        <taxon>Methanobacteriati</taxon>
        <taxon>Methanobacteriota</taxon>
        <taxon>Stenosarchaea group</taxon>
        <taxon>Methanomicrobia</taxon>
        <taxon>Methanosarcinales</taxon>
        <taxon>ANME-2 cluster</taxon>
        <taxon>Candidatus Methanoperedentaceae</taxon>
        <taxon>Candidatus Methanoperedens</taxon>
    </lineage>
</organism>
<proteinExistence type="predicted"/>
<dbReference type="Proteomes" id="UP000027153">
    <property type="component" value="Unassembled WGS sequence"/>
</dbReference>
<keyword evidence="2" id="KW-1185">Reference proteome</keyword>
<dbReference type="Pfam" id="PF10967">
    <property type="entry name" value="DUF2769"/>
    <property type="match status" value="1"/>
</dbReference>